<organism evidence="1 2">
    <name type="scientific">Candidatus Chisholmbacteria bacterium RIFCSPHIGHO2_01_FULL_52_32</name>
    <dbReference type="NCBI Taxonomy" id="1797591"/>
    <lineage>
        <taxon>Bacteria</taxon>
        <taxon>Candidatus Chisholmiibacteriota</taxon>
    </lineage>
</organism>
<accession>A0A1G1VRV8</accession>
<gene>
    <name evidence="1" type="ORF">A2786_01300</name>
</gene>
<sequence>MTPEAPTPFTIPEVLHDEKYPPQWFDLEFQPQAMAQLMSELGQGRQSRLDRIIIRGGLVLGEREYVSRRFLPLAYNLDSDEGVLEDIVAVSDNSILRKFGFQSGHYDTINNHIVIHPDTVAVFSLLFPSRGTANEFSTTQTSAENPQLSTIKKEITQGMSVTLIDELEHSFQTGIQHVPRLLRIVPLNLLNTYFNQGSKQKREDPPLQQLAQEAVTLRQLIPDDKLSQYASVARLISQARGLISVD</sequence>
<dbReference type="Proteomes" id="UP000179233">
    <property type="component" value="Unassembled WGS sequence"/>
</dbReference>
<name>A0A1G1VRV8_9BACT</name>
<proteinExistence type="predicted"/>
<evidence type="ECO:0000313" key="2">
    <source>
        <dbReference type="Proteomes" id="UP000179233"/>
    </source>
</evidence>
<dbReference type="EMBL" id="MHCJ01000003">
    <property type="protein sequence ID" value="OGY18138.1"/>
    <property type="molecule type" value="Genomic_DNA"/>
</dbReference>
<dbReference type="AlphaFoldDB" id="A0A1G1VRV8"/>
<comment type="caution">
    <text evidence="1">The sequence shown here is derived from an EMBL/GenBank/DDBJ whole genome shotgun (WGS) entry which is preliminary data.</text>
</comment>
<protein>
    <submittedName>
        <fullName evidence="1">Uncharacterized protein</fullName>
    </submittedName>
</protein>
<evidence type="ECO:0000313" key="1">
    <source>
        <dbReference type="EMBL" id="OGY18138.1"/>
    </source>
</evidence>
<reference evidence="1 2" key="1">
    <citation type="journal article" date="2016" name="Nat. Commun.">
        <title>Thousands of microbial genomes shed light on interconnected biogeochemical processes in an aquifer system.</title>
        <authorList>
            <person name="Anantharaman K."/>
            <person name="Brown C.T."/>
            <person name="Hug L.A."/>
            <person name="Sharon I."/>
            <person name="Castelle C.J."/>
            <person name="Probst A.J."/>
            <person name="Thomas B.C."/>
            <person name="Singh A."/>
            <person name="Wilkins M.J."/>
            <person name="Karaoz U."/>
            <person name="Brodie E.L."/>
            <person name="Williams K.H."/>
            <person name="Hubbard S.S."/>
            <person name="Banfield J.F."/>
        </authorList>
    </citation>
    <scope>NUCLEOTIDE SEQUENCE [LARGE SCALE GENOMIC DNA]</scope>
</reference>